<dbReference type="RefSeq" id="XP_004365547.1">
    <property type="nucleotide sequence ID" value="XM_004365490.2"/>
</dbReference>
<dbReference type="GO" id="GO:0061630">
    <property type="term" value="F:ubiquitin protein ligase activity"/>
    <property type="evidence" value="ECO:0007669"/>
    <property type="project" value="UniProtKB-EC"/>
</dbReference>
<evidence type="ECO:0000256" key="4">
    <source>
        <dbReference type="ARBA" id="ARBA00022490"/>
    </source>
</evidence>
<organism evidence="10 11">
    <name type="scientific">Capsaspora owczarzaki (strain ATCC 30864)</name>
    <dbReference type="NCBI Taxonomy" id="595528"/>
    <lineage>
        <taxon>Eukaryota</taxon>
        <taxon>Filasterea</taxon>
        <taxon>Capsaspora</taxon>
    </lineage>
</organism>
<accession>A0A0D2U1U3</accession>
<feature type="compositionally biased region" description="Polar residues" evidence="8">
    <location>
        <begin position="166"/>
        <end position="180"/>
    </location>
</feature>
<comment type="subcellular location">
    <subcellularLocation>
        <location evidence="2">Cytoplasm</location>
    </subcellularLocation>
</comment>
<dbReference type="GO" id="GO:0016874">
    <property type="term" value="F:ligase activity"/>
    <property type="evidence" value="ECO:0007669"/>
    <property type="project" value="UniProtKB-KW"/>
</dbReference>
<evidence type="ECO:0000256" key="5">
    <source>
        <dbReference type="ARBA" id="ARBA00022679"/>
    </source>
</evidence>
<dbReference type="STRING" id="595528.A0A0D2U1U3"/>
<dbReference type="FunFam" id="3.30.2160.10:FF:000004">
    <property type="entry name" value="probable E3 ubiquitin-protein ligase HERC4 isoform X1"/>
    <property type="match status" value="1"/>
</dbReference>
<feature type="region of interest" description="Disordered" evidence="8">
    <location>
        <begin position="14"/>
        <end position="49"/>
    </location>
</feature>
<feature type="compositionally biased region" description="Low complexity" evidence="8">
    <location>
        <begin position="249"/>
        <end position="261"/>
    </location>
</feature>
<dbReference type="AlphaFoldDB" id="A0A0D2U1U3"/>
<name>A0A0D2U1U3_CAPO3</name>
<feature type="domain" description="HECT" evidence="9">
    <location>
        <begin position="792"/>
        <end position="1218"/>
    </location>
</feature>
<sequence>MSAARLRDEDLGAALSHELPSPLHQSDIHASTADDDDDAMQDSREPGLESRLSESFKLLARLLYRQLSLGCGSGACRNPYCASAFEGRHRYPLDVASLMTLELASTMATTHGPNMLLHASPILCLLRSATMTSDAEAVALTTRHLADDVALPEVPRDHVGLASLPEGTSRSGVFNRPQTQRNRKEKPRSGPDTLLGTLFTATSAFRFLFGSTMHSVVPPASPPNTATSNHATDSIAHSSVVRGLRDTQPISSSSRPISSSSGNHTPSRSALGEPVPATDASDSDRLESLSSMEKLVFLASAVTACSDNPPLTHARPRDPLESWKNLSAFIQDKSWKAALSYWFDSLSHVNLLERPANNPTRSRDVRLQSAAISIIQSLLSSPEAFLSVIPLPHEIGRPLILNPIIDLYNALIQKPSSHPLRFQFCTSLASMLAKLEETHAGDNMALNSLFGSEALRKLREAFEHANESDMTGYDLDVFIHQDFAPFVPSPINLPLAWVSGLGAQRTPILVALFLLCGFFDADEAGSDAFMRLFCRLCATLSLERREFVVDWLSRLDLISHTAYLNPLGRHLSRLLVARAPFSAVRQLNHPVFETAATIQIVYDALEKRARNNVMLSQSPPPDTLDNQGGRPPAAAAAFVLYQGNENWRTEQKTFANIAVEVMVDIRRQLLRWPVSATSFSRLPRYFQSALRVMQATRSPGDSTDALLNYPCLLSTVSKVRLLHFWSATHMSAAFHSAFFNSAWLANLQKHVSESLRRKLVGAVGACNGNTCLLMEVRREFLVPDALRQLKARVHDLQKPLKVRFVKSGEDGVDLGGVQKDFLQALIGQLASPEFGLFVTSPETRQLLIRPESIDNFSSHSDVEAVERARSFFIASSSDKPSESAAEPGRSAAPSDSPVFAGGGNADATAAAAASPSPAHSAASSSVASISYSTFSEDAKLKLYTLFGVALGLALYNGIVVNAPMPIWLFGRILEEARIDEVPDQHRIELFMSDIKISHPALIQGLQQLLEFDGDVENVFCRTFEVSATDPHGRGVTHELKPGGSAIPVTKDNRKEFVALYVHYVMVSSINRQLQAIAHGFWLVCDTRALNLFTASELSSVLCGSDLEGLDFRVLARAAAYDGMRPDQPLAIAFWDVVLNDFSDEERRALLQFVTGSNRIPLQGLAAVTFVLQRNGSDSDRLPSAMTCFGRLLLPEYSSKAKLAEKLRIALSAQGFGLV</sequence>
<dbReference type="InterPro" id="IPR044611">
    <property type="entry name" value="E3A/B/C-like"/>
</dbReference>
<evidence type="ECO:0000256" key="7">
    <source>
        <dbReference type="PROSITE-ProRule" id="PRU00104"/>
    </source>
</evidence>
<evidence type="ECO:0000313" key="10">
    <source>
        <dbReference type="EMBL" id="KJE89146.1"/>
    </source>
</evidence>
<evidence type="ECO:0000256" key="6">
    <source>
        <dbReference type="ARBA" id="ARBA00022786"/>
    </source>
</evidence>
<feature type="region of interest" description="Disordered" evidence="8">
    <location>
        <begin position="245"/>
        <end position="285"/>
    </location>
</feature>
<dbReference type="InParanoid" id="A0A0D2U1U3"/>
<evidence type="ECO:0000256" key="1">
    <source>
        <dbReference type="ARBA" id="ARBA00000885"/>
    </source>
</evidence>
<dbReference type="PhylomeDB" id="A0A0D2U1U3"/>
<dbReference type="EMBL" id="KE346360">
    <property type="protein sequence ID" value="KJE89146.1"/>
    <property type="molecule type" value="Genomic_DNA"/>
</dbReference>
<dbReference type="PANTHER" id="PTHR45700">
    <property type="entry name" value="UBIQUITIN-PROTEIN LIGASE E3C"/>
    <property type="match status" value="1"/>
</dbReference>
<dbReference type="SMART" id="SM00119">
    <property type="entry name" value="HECTc"/>
    <property type="match status" value="1"/>
</dbReference>
<evidence type="ECO:0000259" key="9">
    <source>
        <dbReference type="PROSITE" id="PS50237"/>
    </source>
</evidence>
<keyword evidence="10" id="KW-0436">Ligase</keyword>
<dbReference type="InterPro" id="IPR000569">
    <property type="entry name" value="HECT_dom"/>
</dbReference>
<dbReference type="Gene3D" id="3.90.1750.10">
    <property type="entry name" value="Hect, E3 ligase catalytic domains"/>
    <property type="match status" value="1"/>
</dbReference>
<proteinExistence type="predicted"/>
<reference evidence="11" key="1">
    <citation type="submission" date="2011-02" db="EMBL/GenBank/DDBJ databases">
        <title>The Genome Sequence of Capsaspora owczarzaki ATCC 30864.</title>
        <authorList>
            <person name="Russ C."/>
            <person name="Cuomo C."/>
            <person name="Burger G."/>
            <person name="Gray M.W."/>
            <person name="Holland P.W.H."/>
            <person name="King N."/>
            <person name="Lang F.B.F."/>
            <person name="Roger A.J."/>
            <person name="Ruiz-Trillo I."/>
            <person name="Young S.K."/>
            <person name="Zeng Q."/>
            <person name="Gargeya S."/>
            <person name="Alvarado L."/>
            <person name="Berlin A."/>
            <person name="Chapman S.B."/>
            <person name="Chen Z."/>
            <person name="Freedman E."/>
            <person name="Gellesch M."/>
            <person name="Goldberg J."/>
            <person name="Griggs A."/>
            <person name="Gujja S."/>
            <person name="Heilman E."/>
            <person name="Heiman D."/>
            <person name="Howarth C."/>
            <person name="Mehta T."/>
            <person name="Neiman D."/>
            <person name="Pearson M."/>
            <person name="Roberts A."/>
            <person name="Saif S."/>
            <person name="Shea T."/>
            <person name="Shenoy N."/>
            <person name="Sisk P."/>
            <person name="Stolte C."/>
            <person name="Sykes S."/>
            <person name="White J."/>
            <person name="Yandava C."/>
            <person name="Haas B."/>
            <person name="Nusbaum C."/>
            <person name="Birren B."/>
        </authorList>
    </citation>
    <scope>NUCLEOTIDE SEQUENCE</scope>
    <source>
        <strain evidence="11">ATCC 30864</strain>
    </source>
</reference>
<gene>
    <name evidence="10" type="ORF">CAOG_000676</name>
</gene>
<dbReference type="FunFam" id="3.30.2410.10:FF:000003">
    <property type="entry name" value="probable E3 ubiquitin-protein ligase HERC4 isoform X1"/>
    <property type="match status" value="1"/>
</dbReference>
<dbReference type="eggNOG" id="KOG0941">
    <property type="taxonomic scope" value="Eukaryota"/>
</dbReference>
<dbReference type="InterPro" id="IPR035983">
    <property type="entry name" value="Hect_E3_ubiquitin_ligase"/>
</dbReference>
<dbReference type="Gene3D" id="3.30.2160.10">
    <property type="entry name" value="Hect, E3 ligase catalytic domain"/>
    <property type="match status" value="1"/>
</dbReference>
<dbReference type="Proteomes" id="UP000008743">
    <property type="component" value="Unassembled WGS sequence"/>
</dbReference>
<evidence type="ECO:0000313" key="11">
    <source>
        <dbReference type="Proteomes" id="UP000008743"/>
    </source>
</evidence>
<keyword evidence="11" id="KW-1185">Reference proteome</keyword>
<dbReference type="GO" id="GO:0005737">
    <property type="term" value="C:cytoplasm"/>
    <property type="evidence" value="ECO:0007669"/>
    <property type="project" value="UniProtKB-SubCell"/>
</dbReference>
<dbReference type="OrthoDB" id="8068875at2759"/>
<dbReference type="Pfam" id="PF16558">
    <property type="entry name" value="AZUL"/>
    <property type="match status" value="1"/>
</dbReference>
<keyword evidence="4" id="KW-0963">Cytoplasm</keyword>
<dbReference type="GO" id="GO:0000209">
    <property type="term" value="P:protein polyubiquitination"/>
    <property type="evidence" value="ECO:0007669"/>
    <property type="project" value="InterPro"/>
</dbReference>
<feature type="active site" description="Glycyl thioester intermediate" evidence="7">
    <location>
        <position position="1187"/>
    </location>
</feature>
<dbReference type="InterPro" id="IPR032353">
    <property type="entry name" value="AZUL"/>
</dbReference>
<feature type="region of interest" description="Disordered" evidence="8">
    <location>
        <begin position="160"/>
        <end position="195"/>
    </location>
</feature>
<evidence type="ECO:0000256" key="3">
    <source>
        <dbReference type="ARBA" id="ARBA00012485"/>
    </source>
</evidence>
<protein>
    <recommendedName>
        <fullName evidence="3">HECT-type E3 ubiquitin transferase</fullName>
        <ecNumber evidence="3">2.3.2.26</ecNumber>
    </recommendedName>
</protein>
<dbReference type="Gene3D" id="3.30.2410.10">
    <property type="entry name" value="Hect, E3 ligase catalytic domain"/>
    <property type="match status" value="1"/>
</dbReference>
<keyword evidence="5" id="KW-0808">Transferase</keyword>
<dbReference type="InterPro" id="IPR042556">
    <property type="entry name" value="AZUL_sf"/>
</dbReference>
<dbReference type="SUPFAM" id="SSF56204">
    <property type="entry name" value="Hect, E3 ligase catalytic domain"/>
    <property type="match status" value="1"/>
</dbReference>
<dbReference type="PANTHER" id="PTHR45700:SF8">
    <property type="entry name" value="HECT-TYPE E3 UBIQUITIN TRANSFERASE"/>
    <property type="match status" value="1"/>
</dbReference>
<dbReference type="Gene3D" id="6.10.130.10">
    <property type="entry name" value="Ubiquitin-protein ligase E3A, N-terminal zinc-binding domain (AZUL)"/>
    <property type="match status" value="1"/>
</dbReference>
<comment type="catalytic activity">
    <reaction evidence="1">
        <text>S-ubiquitinyl-[E2 ubiquitin-conjugating enzyme]-L-cysteine + [acceptor protein]-L-lysine = [E2 ubiquitin-conjugating enzyme]-L-cysteine + N(6)-ubiquitinyl-[acceptor protein]-L-lysine.</text>
        <dbReference type="EC" id="2.3.2.26"/>
    </reaction>
</comment>
<keyword evidence="6 7" id="KW-0833">Ubl conjugation pathway</keyword>
<dbReference type="PROSITE" id="PS50237">
    <property type="entry name" value="HECT"/>
    <property type="match status" value="1"/>
</dbReference>
<dbReference type="EC" id="2.3.2.26" evidence="3"/>
<evidence type="ECO:0000256" key="2">
    <source>
        <dbReference type="ARBA" id="ARBA00004496"/>
    </source>
</evidence>
<feature type="region of interest" description="Disordered" evidence="8">
    <location>
        <begin position="877"/>
        <end position="899"/>
    </location>
</feature>
<dbReference type="Pfam" id="PF00632">
    <property type="entry name" value="HECT"/>
    <property type="match status" value="1"/>
</dbReference>
<evidence type="ECO:0000256" key="8">
    <source>
        <dbReference type="SAM" id="MobiDB-lite"/>
    </source>
</evidence>